<dbReference type="OrthoDB" id="6120750at2"/>
<organism evidence="1 2">
    <name type="scientific">Neptunomonas qingdaonensis</name>
    <dbReference type="NCBI Taxonomy" id="1045558"/>
    <lineage>
        <taxon>Bacteria</taxon>
        <taxon>Pseudomonadati</taxon>
        <taxon>Pseudomonadota</taxon>
        <taxon>Gammaproteobacteria</taxon>
        <taxon>Oceanospirillales</taxon>
        <taxon>Oceanospirillaceae</taxon>
        <taxon>Neptunomonas</taxon>
    </lineage>
</organism>
<reference evidence="2" key="1">
    <citation type="submission" date="2016-10" db="EMBL/GenBank/DDBJ databases">
        <authorList>
            <person name="Varghese N."/>
            <person name="Submissions S."/>
        </authorList>
    </citation>
    <scope>NUCLEOTIDE SEQUENCE [LARGE SCALE GENOMIC DNA]</scope>
    <source>
        <strain evidence="2">CGMCC 1.10971</strain>
    </source>
</reference>
<name>A0A1I2PPU4_9GAMM</name>
<dbReference type="AlphaFoldDB" id="A0A1I2PPU4"/>
<dbReference type="EMBL" id="FOOU01000004">
    <property type="protein sequence ID" value="SFG18068.1"/>
    <property type="molecule type" value="Genomic_DNA"/>
</dbReference>
<evidence type="ECO:0000313" key="2">
    <source>
        <dbReference type="Proteomes" id="UP000198623"/>
    </source>
</evidence>
<sequence>MFEAHQPTADLSPNSDCHQKAALPLDQQIIDQIIYNKTHHCFVRAWSSHGKQISRHGNVSATLFLYIEYKNHHDTSCYLCKELTEQSLLDNQFLVMLAESVLLKDISAPKTDAWIALMQN</sequence>
<dbReference type="RefSeq" id="WP_090726215.1">
    <property type="nucleotide sequence ID" value="NZ_FOOU01000004.1"/>
</dbReference>
<gene>
    <name evidence="1" type="ORF">SAMN05216175_1047</name>
</gene>
<evidence type="ECO:0000313" key="1">
    <source>
        <dbReference type="EMBL" id="SFG18068.1"/>
    </source>
</evidence>
<dbReference type="Proteomes" id="UP000198623">
    <property type="component" value="Unassembled WGS sequence"/>
</dbReference>
<keyword evidence="2" id="KW-1185">Reference proteome</keyword>
<accession>A0A1I2PPU4</accession>
<protein>
    <submittedName>
        <fullName evidence="1">Uncharacterized protein</fullName>
    </submittedName>
</protein>
<proteinExistence type="predicted"/>